<dbReference type="AlphaFoldDB" id="A0AAU2A172"/>
<reference evidence="2" key="1">
    <citation type="submission" date="2022-10" db="EMBL/GenBank/DDBJ databases">
        <title>The complete genomes of actinobacterial strains from the NBC collection.</title>
        <authorList>
            <person name="Joergensen T.S."/>
            <person name="Alvarez Arevalo M."/>
            <person name="Sterndorff E.B."/>
            <person name="Faurdal D."/>
            <person name="Vuksanovic O."/>
            <person name="Mourched A.-S."/>
            <person name="Charusanti P."/>
            <person name="Shaw S."/>
            <person name="Blin K."/>
            <person name="Weber T."/>
        </authorList>
    </citation>
    <scope>NUCLEOTIDE SEQUENCE</scope>
    <source>
        <strain evidence="2">NBC_00093</strain>
    </source>
</reference>
<accession>A0AAU2A172</accession>
<sequence>MDEGLAAVVAGMAALAGAGIGGLCAVWGARIGAERAWDSARQQIRDQAAAEHGHWIRERRLEAYVGLLQEWDQVIGHAKRTMDQIDTILVDDDANILMGDRSELLDAARAALRTAVEAVELPVERVTMLGPTETDATASDMLAALHALRNVTQDRIRWAAQPRQSRGPDPDWGPWHDAEAVAYTKRRAFVDSARQVLETVPVPTA</sequence>
<keyword evidence="1" id="KW-0812">Transmembrane</keyword>
<evidence type="ECO:0000313" key="2">
    <source>
        <dbReference type="EMBL" id="WTT17676.1"/>
    </source>
</evidence>
<organism evidence="2">
    <name type="scientific">Streptomyces sp. NBC_00093</name>
    <dbReference type="NCBI Taxonomy" id="2975649"/>
    <lineage>
        <taxon>Bacteria</taxon>
        <taxon>Bacillati</taxon>
        <taxon>Actinomycetota</taxon>
        <taxon>Actinomycetes</taxon>
        <taxon>Kitasatosporales</taxon>
        <taxon>Streptomycetaceae</taxon>
        <taxon>Streptomyces</taxon>
    </lineage>
</organism>
<dbReference type="EMBL" id="CP108222">
    <property type="protein sequence ID" value="WTT17676.1"/>
    <property type="molecule type" value="Genomic_DNA"/>
</dbReference>
<keyword evidence="1" id="KW-0472">Membrane</keyword>
<evidence type="ECO:0000256" key="1">
    <source>
        <dbReference type="SAM" id="Phobius"/>
    </source>
</evidence>
<feature type="transmembrane region" description="Helical" evidence="1">
    <location>
        <begin position="6"/>
        <end position="29"/>
    </location>
</feature>
<keyword evidence="1" id="KW-1133">Transmembrane helix</keyword>
<proteinExistence type="predicted"/>
<protein>
    <recommendedName>
        <fullName evidence="3">Secreted protein</fullName>
    </recommendedName>
</protein>
<name>A0AAU2A172_9ACTN</name>
<evidence type="ECO:0008006" key="3">
    <source>
        <dbReference type="Google" id="ProtNLM"/>
    </source>
</evidence>
<gene>
    <name evidence="2" type="ORF">OHA22_20100</name>
</gene>